<sequence>MAKTQVVHIPTASPDKTPLSKAQNEFNRLTQKISELEIQLGDFRVSATSVHQRIRAEYIPLLRDYNEQRANLVRLFDRAYNRPETTKAERRKLADLIVDIAHDLIGQHGMEELKPILSSYDSVDFEPVTDEEDKLQAMKEKLSAQYGIEFDEQADVSTPEKLKAYVEAHLHNRQRSEQQEQQARADRPRSAKKQARDAKRQLEERNSTKAVRTMYMDLVKAFHPDREPDEAEKARKTAIMQHVTEAYEKNDLMALFRLQLEYNRIDQAHLERLAEDQLRYYNKILKQQADELSQELLRLQQELADMLGRPLTAVGSLQGLEFSFNNDVRALKRSVKEVKREVKELSNPAYLKGWLKLYGQ</sequence>
<gene>
    <name evidence="3" type="ORF">FH603_2996</name>
</gene>
<evidence type="ECO:0000256" key="1">
    <source>
        <dbReference type="SAM" id="Coils"/>
    </source>
</evidence>
<comment type="caution">
    <text evidence="3">The sequence shown here is derived from an EMBL/GenBank/DDBJ whole genome shotgun (WGS) entry which is preliminary data.</text>
</comment>
<dbReference type="RefSeq" id="WP_186738253.1">
    <property type="nucleotide sequence ID" value="NZ_VFIA01000016.1"/>
</dbReference>
<keyword evidence="4" id="KW-1185">Reference proteome</keyword>
<dbReference type="SUPFAM" id="SSF46565">
    <property type="entry name" value="Chaperone J-domain"/>
    <property type="match status" value="1"/>
</dbReference>
<evidence type="ECO:0000313" key="4">
    <source>
        <dbReference type="Proteomes" id="UP000700732"/>
    </source>
</evidence>
<dbReference type="Gene3D" id="1.10.287.110">
    <property type="entry name" value="DnaJ domain"/>
    <property type="match status" value="1"/>
</dbReference>
<proteinExistence type="predicted"/>
<keyword evidence="3" id="KW-0808">Transferase</keyword>
<dbReference type="GO" id="GO:0016301">
    <property type="term" value="F:kinase activity"/>
    <property type="evidence" value="ECO:0007669"/>
    <property type="project" value="UniProtKB-KW"/>
</dbReference>
<feature type="coiled-coil region" evidence="1">
    <location>
        <begin position="282"/>
        <end position="309"/>
    </location>
</feature>
<feature type="region of interest" description="Disordered" evidence="2">
    <location>
        <begin position="171"/>
        <end position="207"/>
    </location>
</feature>
<evidence type="ECO:0000256" key="2">
    <source>
        <dbReference type="SAM" id="MobiDB-lite"/>
    </source>
</evidence>
<keyword evidence="1" id="KW-0175">Coiled coil</keyword>
<evidence type="ECO:0000313" key="3">
    <source>
        <dbReference type="EMBL" id="MBC3792482.1"/>
    </source>
</evidence>
<keyword evidence="3" id="KW-0418">Kinase</keyword>
<dbReference type="InterPro" id="IPR036869">
    <property type="entry name" value="J_dom_sf"/>
</dbReference>
<accession>A0ABR6W7K3</accession>
<reference evidence="3 4" key="1">
    <citation type="submission" date="2019-06" db="EMBL/GenBank/DDBJ databases">
        <title>Spirosoma utsteinense sp. nov. isolated from Antarctic ice-free soils.</title>
        <authorList>
            <person name="Tahon G."/>
        </authorList>
    </citation>
    <scope>NUCLEOTIDE SEQUENCE [LARGE SCALE GENOMIC DNA]</scope>
    <source>
        <strain evidence="3 4">LMG 31447</strain>
    </source>
</reference>
<dbReference type="EMBL" id="VFIA01000016">
    <property type="protein sequence ID" value="MBC3792482.1"/>
    <property type="molecule type" value="Genomic_DNA"/>
</dbReference>
<organism evidence="3 4">
    <name type="scientific">Spirosoma utsteinense</name>
    <dbReference type="NCBI Taxonomy" id="2585773"/>
    <lineage>
        <taxon>Bacteria</taxon>
        <taxon>Pseudomonadati</taxon>
        <taxon>Bacteroidota</taxon>
        <taxon>Cytophagia</taxon>
        <taxon>Cytophagales</taxon>
        <taxon>Cytophagaceae</taxon>
        <taxon>Spirosoma</taxon>
    </lineage>
</organism>
<name>A0ABR6W7K3_9BACT</name>
<dbReference type="Proteomes" id="UP000700732">
    <property type="component" value="Unassembled WGS sequence"/>
</dbReference>
<protein>
    <submittedName>
        <fullName evidence="3">Chemotaxis protein histidine kinase CheA</fullName>
    </submittedName>
</protein>